<feature type="chain" id="PRO_5026738573" evidence="2">
    <location>
        <begin position="31"/>
        <end position="60"/>
    </location>
</feature>
<reference evidence="3" key="1">
    <citation type="submission" date="2020-02" db="EMBL/GenBank/DDBJ databases">
        <authorList>
            <person name="Meier V. D."/>
        </authorList>
    </citation>
    <scope>NUCLEOTIDE SEQUENCE</scope>
    <source>
        <strain evidence="3">AVDCRST_MAG89</strain>
    </source>
</reference>
<dbReference type="EMBL" id="CADCTV010000744">
    <property type="protein sequence ID" value="CAA9358113.1"/>
    <property type="molecule type" value="Genomic_DNA"/>
</dbReference>
<organism evidence="3">
    <name type="scientific">uncultured Gemmatimonadota bacterium</name>
    <dbReference type="NCBI Taxonomy" id="203437"/>
    <lineage>
        <taxon>Bacteria</taxon>
        <taxon>Pseudomonadati</taxon>
        <taxon>Gemmatimonadota</taxon>
        <taxon>environmental samples</taxon>
    </lineage>
</organism>
<evidence type="ECO:0000313" key="3">
    <source>
        <dbReference type="EMBL" id="CAA9358113.1"/>
    </source>
</evidence>
<evidence type="ECO:0000256" key="1">
    <source>
        <dbReference type="SAM" id="MobiDB-lite"/>
    </source>
</evidence>
<feature type="signal peptide" evidence="2">
    <location>
        <begin position="1"/>
        <end position="30"/>
    </location>
</feature>
<sequence>MPIPASTIRALLRGSAVLAALLLCALVPTAARGQNHAHHHGQAAEARGHHPAPREGISGQ</sequence>
<gene>
    <name evidence="3" type="ORF">AVDCRST_MAG89-3567</name>
</gene>
<dbReference type="AlphaFoldDB" id="A0A6J4MES7"/>
<evidence type="ECO:0000256" key="2">
    <source>
        <dbReference type="SAM" id="SignalP"/>
    </source>
</evidence>
<protein>
    <submittedName>
        <fullName evidence="3">Uncharacterized protein</fullName>
    </submittedName>
</protein>
<accession>A0A6J4MES7</accession>
<feature type="region of interest" description="Disordered" evidence="1">
    <location>
        <begin position="32"/>
        <end position="60"/>
    </location>
</feature>
<proteinExistence type="predicted"/>
<keyword evidence="2" id="KW-0732">Signal</keyword>
<name>A0A6J4MES7_9BACT</name>
<feature type="non-terminal residue" evidence="3">
    <location>
        <position position="60"/>
    </location>
</feature>